<dbReference type="InterPro" id="IPR032109">
    <property type="entry name" value="Big_3_5"/>
</dbReference>
<dbReference type="GO" id="GO:0005975">
    <property type="term" value="P:carbohydrate metabolic process"/>
    <property type="evidence" value="ECO:0007669"/>
    <property type="project" value="UniProtKB-ARBA"/>
</dbReference>
<evidence type="ECO:0000313" key="7">
    <source>
        <dbReference type="Proteomes" id="UP000233276"/>
    </source>
</evidence>
<feature type="region of interest" description="Disordered" evidence="1">
    <location>
        <begin position="408"/>
        <end position="427"/>
    </location>
</feature>
<reference evidence="6 7" key="1">
    <citation type="submission" date="2017-12" db="EMBL/GenBank/DDBJ databases">
        <title>Isolation and characterization of estrogens degradatiion strain Microbacterium hominis SJTG1.</title>
        <authorList>
            <person name="Xiong W."/>
            <person name="Yin C."/>
            <person name="Zheng D."/>
            <person name="Liang R."/>
        </authorList>
    </citation>
    <scope>NUCLEOTIDE SEQUENCE [LARGE SCALE GENOMIC DNA]</scope>
    <source>
        <strain evidence="6 7">SJTG1</strain>
    </source>
</reference>
<evidence type="ECO:0000259" key="5">
    <source>
        <dbReference type="Pfam" id="PF16640"/>
    </source>
</evidence>
<feature type="domain" description="Bacterial Ig-like" evidence="5">
    <location>
        <begin position="166"/>
        <end position="249"/>
    </location>
</feature>
<dbReference type="PROSITE" id="PS51318">
    <property type="entry name" value="TAT"/>
    <property type="match status" value="1"/>
</dbReference>
<dbReference type="Pfam" id="PF16640">
    <property type="entry name" value="Big_3_5"/>
    <property type="match status" value="1"/>
</dbReference>
<feature type="signal peptide" evidence="3">
    <location>
        <begin position="1"/>
        <end position="36"/>
    </location>
</feature>
<protein>
    <submittedName>
        <fullName evidence="6">Uncharacterized protein</fullName>
    </submittedName>
</protein>
<evidence type="ECO:0000313" key="6">
    <source>
        <dbReference type="EMBL" id="AUG30912.1"/>
    </source>
</evidence>
<organism evidence="6 7">
    <name type="scientific">Microbacterium hominis</name>
    <dbReference type="NCBI Taxonomy" id="162426"/>
    <lineage>
        <taxon>Bacteria</taxon>
        <taxon>Bacillati</taxon>
        <taxon>Actinomycetota</taxon>
        <taxon>Actinomycetes</taxon>
        <taxon>Micrococcales</taxon>
        <taxon>Microbacteriaceae</taxon>
        <taxon>Microbacterium</taxon>
    </lineage>
</organism>
<dbReference type="InterPro" id="IPR007331">
    <property type="entry name" value="Htaa"/>
</dbReference>
<dbReference type="RefSeq" id="WP_101307039.1">
    <property type="nucleotide sequence ID" value="NZ_CP025299.1"/>
</dbReference>
<feature type="chain" id="PRO_5014940525" evidence="3">
    <location>
        <begin position="37"/>
        <end position="994"/>
    </location>
</feature>
<keyword evidence="2" id="KW-0472">Membrane</keyword>
<feature type="transmembrane region" description="Helical" evidence="2">
    <location>
        <begin position="966"/>
        <end position="984"/>
    </location>
</feature>
<sequence length="994" mass="97877">MHRTRRPSLRRALASGLAAVLVAAGALVGVAAPAQAASDPALTATVGVTPGVGIDIAVAGTGFQNVQALPGQTAPHVYLALVTRDGYDVDQASTPNTDAVVDAGGNVAGTLTQTAAKLDRATAYDVIAWPSRSFPSASNLLARTAVTIDWEALFPPTATTTTLTVSPSGSAVSGTSVALTATVTPAASGAVEFFDGSVSLGSVAVAVAAGSAQVSTSALSVGGHSLTAVFTPADAATSGSTSDAVAYDIAAVVEPEKPAPAVSVFLADGVTAYTGQALYDGDTVVVKGRGFVPDAPATDGTRPPLAGAFGGAYVGFGFSAGDAWTSAGRSTEYTRWAVSEGDVAKIGGAAAGAVAIAADGTFATTLSVVRSATAPDGARFGVRTWAAGGAVYAPFSTFTVVDAAGSAPEPAPTPTVTVSKTADLDPTGETVTVTGTGFLPHSPDTDGTRPPLQGSFTGAYVVFGSFAADWRPSTGATSSARKGFDTKWGLLAADVSKVGGAAAGAIEIAADGSFSTTLHVSKADGALANGTWGVYTYAAGGATYAPFETATPISFAAEVPPVDGPTVTVTPASGLDPAVENVLTVSGTGFTGPGAANGVYVLFGESSLWSGQSALPAGGWIAQAWVPTILDGAFTTTLTIPAGTLEPGTSYQVATSAAHGLSLTDRSLDTFTAVTVATPTTTTPTVFLSAPSVVQGGSLTVRGSGFPAGVAVTVEVHSDVVTLGTTTVGDGGLFSVTGVIPATLPAGAHTVVVRAGDITVQQPITIEAASASPAPEAVTAPVAVCTARAVDGASLTWGVKQSFVSYVNGPIAKGSASIAWRSGSGAFNTEEGIGRVSFGGAASFTGHGGLLDLTISNPVIQVTGARTATLSAYVQSKGYGGSPSVDGRVVLANLTLPAATTRGGAIAWTDAAATLTAAGAEAFGGFYAAGESLDPVSFTFPLGADVPCDTATSGALAATGGTMPGGTVWVGLGMLLLGAGLVAIRRRTMADRTV</sequence>
<evidence type="ECO:0000256" key="1">
    <source>
        <dbReference type="SAM" id="MobiDB-lite"/>
    </source>
</evidence>
<dbReference type="Gene3D" id="2.60.40.10">
    <property type="entry name" value="Immunoglobulins"/>
    <property type="match status" value="1"/>
</dbReference>
<dbReference type="InterPro" id="IPR013783">
    <property type="entry name" value="Ig-like_fold"/>
</dbReference>
<keyword evidence="2" id="KW-0812">Transmembrane</keyword>
<name>A0A2K9DDA9_9MICO</name>
<evidence type="ECO:0000256" key="2">
    <source>
        <dbReference type="SAM" id="Phobius"/>
    </source>
</evidence>
<dbReference type="Proteomes" id="UP000233276">
    <property type="component" value="Chromosome"/>
</dbReference>
<dbReference type="KEGG" id="mhos:CXR34_16545"/>
<evidence type="ECO:0000256" key="3">
    <source>
        <dbReference type="SAM" id="SignalP"/>
    </source>
</evidence>
<dbReference type="AlphaFoldDB" id="A0A2K9DDA9"/>
<dbReference type="Gene3D" id="2.60.40.230">
    <property type="entry name" value="Neocarzinostatin-like"/>
    <property type="match status" value="2"/>
</dbReference>
<feature type="domain" description="Htaa" evidence="4">
    <location>
        <begin position="793"/>
        <end position="939"/>
    </location>
</feature>
<dbReference type="NCBIfam" id="TIGR01167">
    <property type="entry name" value="LPXTG_anchor"/>
    <property type="match status" value="1"/>
</dbReference>
<accession>A0A2K9DDA9</accession>
<dbReference type="EMBL" id="CP025299">
    <property type="protein sequence ID" value="AUG30912.1"/>
    <property type="molecule type" value="Genomic_DNA"/>
</dbReference>
<keyword evidence="2" id="KW-1133">Transmembrane helix</keyword>
<dbReference type="Pfam" id="PF04213">
    <property type="entry name" value="HtaA"/>
    <property type="match status" value="1"/>
</dbReference>
<proteinExistence type="predicted"/>
<keyword evidence="3" id="KW-0732">Signal</keyword>
<dbReference type="InterPro" id="IPR006311">
    <property type="entry name" value="TAT_signal"/>
</dbReference>
<gene>
    <name evidence="6" type="ORF">CXR34_16545</name>
</gene>
<evidence type="ECO:0000259" key="4">
    <source>
        <dbReference type="Pfam" id="PF04213"/>
    </source>
</evidence>